<dbReference type="EMBL" id="CP015402">
    <property type="protein sequence ID" value="ANU63824.1"/>
    <property type="molecule type" value="Genomic_DNA"/>
</dbReference>
<dbReference type="Proteomes" id="UP000186351">
    <property type="component" value="Chromosome"/>
</dbReference>
<dbReference type="Pfam" id="PF00691">
    <property type="entry name" value="OmpA"/>
    <property type="match status" value="1"/>
</dbReference>
<feature type="chain" id="PRO_5008529336" description="OmpA-like domain-containing protein" evidence="2">
    <location>
        <begin position="25"/>
        <end position="249"/>
    </location>
</feature>
<dbReference type="STRING" id="1796646.A4V02_08845"/>
<dbReference type="PANTHER" id="PTHR30329">
    <property type="entry name" value="STATOR ELEMENT OF FLAGELLAR MOTOR COMPLEX"/>
    <property type="match status" value="1"/>
</dbReference>
<dbReference type="OrthoDB" id="9782229at2"/>
<dbReference type="GeneID" id="65536972"/>
<evidence type="ECO:0000259" key="3">
    <source>
        <dbReference type="PROSITE" id="PS51123"/>
    </source>
</evidence>
<gene>
    <name evidence="4" type="ORF">A4V02_08845</name>
</gene>
<dbReference type="SUPFAM" id="SSF103088">
    <property type="entry name" value="OmpA-like"/>
    <property type="match status" value="1"/>
</dbReference>
<organism evidence="4 5">
    <name type="scientific">Muribaculum intestinale</name>
    <dbReference type="NCBI Taxonomy" id="1796646"/>
    <lineage>
        <taxon>Bacteria</taxon>
        <taxon>Pseudomonadati</taxon>
        <taxon>Bacteroidota</taxon>
        <taxon>Bacteroidia</taxon>
        <taxon>Bacteroidales</taxon>
        <taxon>Muribaculaceae</taxon>
        <taxon>Muribaculum</taxon>
    </lineage>
</organism>
<proteinExistence type="predicted"/>
<feature type="domain" description="OmpA-like" evidence="3">
    <location>
        <begin position="117"/>
        <end position="233"/>
    </location>
</feature>
<dbReference type="RefSeq" id="WP_068961124.1">
    <property type="nucleotide sequence ID" value="NZ_CAJTAP010000003.1"/>
</dbReference>
<accession>A0A1Z2XI19</accession>
<feature type="signal peptide" evidence="2">
    <location>
        <begin position="1"/>
        <end position="24"/>
    </location>
</feature>
<protein>
    <recommendedName>
        <fullName evidence="3">OmpA-like domain-containing protein</fullName>
    </recommendedName>
</protein>
<name>A0A1B1SAK1_9BACT</name>
<evidence type="ECO:0000313" key="5">
    <source>
        <dbReference type="Proteomes" id="UP000186351"/>
    </source>
</evidence>
<dbReference type="PROSITE" id="PS51123">
    <property type="entry name" value="OMPA_2"/>
    <property type="match status" value="1"/>
</dbReference>
<dbReference type="Gene3D" id="3.30.1330.60">
    <property type="entry name" value="OmpA-like domain"/>
    <property type="match status" value="1"/>
</dbReference>
<dbReference type="GO" id="GO:0016020">
    <property type="term" value="C:membrane"/>
    <property type="evidence" value="ECO:0007669"/>
    <property type="project" value="UniProtKB-UniRule"/>
</dbReference>
<dbReference type="PANTHER" id="PTHR30329:SF21">
    <property type="entry name" value="LIPOPROTEIN YIAD-RELATED"/>
    <property type="match status" value="1"/>
</dbReference>
<dbReference type="AlphaFoldDB" id="A0A1B1SAK1"/>
<dbReference type="InterPro" id="IPR006665">
    <property type="entry name" value="OmpA-like"/>
</dbReference>
<evidence type="ECO:0000256" key="2">
    <source>
        <dbReference type="SAM" id="SignalP"/>
    </source>
</evidence>
<keyword evidence="2" id="KW-0732">Signal</keyword>
<dbReference type="InterPro" id="IPR036737">
    <property type="entry name" value="OmpA-like_sf"/>
</dbReference>
<dbReference type="CDD" id="cd07185">
    <property type="entry name" value="OmpA_C-like"/>
    <property type="match status" value="1"/>
</dbReference>
<evidence type="ECO:0000313" key="4">
    <source>
        <dbReference type="EMBL" id="ANU63824.1"/>
    </source>
</evidence>
<sequence>MFRIATLILSITLLLAGSGQSLHAENIFQKIARIGASPAKLKADSISAANESGKKAKKHKKNKADITTDPFELSLDENLVVPPVNDKLKPVIVGYMNEVAKKLAQRKVARIETMRSGEVIVATINTNLLFAPNDTVLRSTAQEILSPYRSLLSRGMYKFILTCHTDDTGSVPYTDRLSEARVNAVDAWLSRNIPADVVLVPYALGASEPLYPNDSQSHRAANRRIEIFIVPTETLVDFAKSGKLNSDFH</sequence>
<keyword evidence="1" id="KW-0472">Membrane</keyword>
<accession>A0A1B1SAK1</accession>
<dbReference type="KEGG" id="pary:A4V02_08845"/>
<evidence type="ECO:0000256" key="1">
    <source>
        <dbReference type="PROSITE-ProRule" id="PRU00473"/>
    </source>
</evidence>
<keyword evidence="5" id="KW-1185">Reference proteome</keyword>
<dbReference type="InterPro" id="IPR050330">
    <property type="entry name" value="Bact_OuterMem_StrucFunc"/>
</dbReference>
<reference evidence="5" key="1">
    <citation type="submission" date="2016-04" db="EMBL/GenBank/DDBJ databases">
        <title>Complete Genome Sequences of Twelve Strains of a Stable Defined Moderately Diverse Mouse Microbiota 2 (sDMDMm2).</title>
        <authorList>
            <person name="Uchimura Y."/>
            <person name="Wyss M."/>
            <person name="Brugiroux S."/>
            <person name="Limenitakis J.P."/>
            <person name="Stecher B."/>
            <person name="McCoy K.D."/>
            <person name="Macpherson A.J."/>
        </authorList>
    </citation>
    <scope>NUCLEOTIDE SEQUENCE [LARGE SCALE GENOMIC DNA]</scope>
    <source>
        <strain evidence="5">YL27</strain>
    </source>
</reference>